<dbReference type="GO" id="GO:0016682">
    <property type="term" value="F:oxidoreductase activity, acting on diphenols and related substances as donors, oxygen as acceptor"/>
    <property type="evidence" value="ECO:0007669"/>
    <property type="project" value="TreeGrafter"/>
</dbReference>
<feature type="transmembrane region" description="Helical" evidence="12">
    <location>
        <begin position="162"/>
        <end position="184"/>
    </location>
</feature>
<keyword evidence="9 12" id="KW-1133">Transmembrane helix</keyword>
<dbReference type="EMBL" id="JAAZON010000188">
    <property type="protein sequence ID" value="NMC62409.1"/>
    <property type="molecule type" value="Genomic_DNA"/>
</dbReference>
<keyword evidence="7" id="KW-0479">Metal-binding</keyword>
<dbReference type="GO" id="GO:0019646">
    <property type="term" value="P:aerobic electron transport chain"/>
    <property type="evidence" value="ECO:0007669"/>
    <property type="project" value="TreeGrafter"/>
</dbReference>
<comment type="caution">
    <text evidence="13">The sequence shown here is derived from an EMBL/GenBank/DDBJ whole genome shotgun (WGS) entry which is preliminary data.</text>
</comment>
<dbReference type="GO" id="GO:0009055">
    <property type="term" value="F:electron transfer activity"/>
    <property type="evidence" value="ECO:0007669"/>
    <property type="project" value="TreeGrafter"/>
</dbReference>
<keyword evidence="4" id="KW-1003">Cell membrane</keyword>
<evidence type="ECO:0000256" key="7">
    <source>
        <dbReference type="ARBA" id="ARBA00022723"/>
    </source>
</evidence>
<feature type="transmembrane region" description="Helical" evidence="12">
    <location>
        <begin position="60"/>
        <end position="80"/>
    </location>
</feature>
<name>A0A7X9FRE1_9DELT</name>
<feature type="transmembrane region" description="Helical" evidence="12">
    <location>
        <begin position="86"/>
        <end position="106"/>
    </location>
</feature>
<evidence type="ECO:0000256" key="5">
    <source>
        <dbReference type="ARBA" id="ARBA00022617"/>
    </source>
</evidence>
<evidence type="ECO:0000313" key="13">
    <source>
        <dbReference type="EMBL" id="NMC62409.1"/>
    </source>
</evidence>
<keyword evidence="6 12" id="KW-0812">Transmembrane</keyword>
<dbReference type="InterPro" id="IPR003317">
    <property type="entry name" value="Cyt-d_oxidase_su2"/>
</dbReference>
<evidence type="ECO:0000256" key="11">
    <source>
        <dbReference type="ARBA" id="ARBA00023136"/>
    </source>
</evidence>
<evidence type="ECO:0000256" key="9">
    <source>
        <dbReference type="ARBA" id="ARBA00022989"/>
    </source>
</evidence>
<dbReference type="GO" id="GO:0046872">
    <property type="term" value="F:metal ion binding"/>
    <property type="evidence" value="ECO:0007669"/>
    <property type="project" value="UniProtKB-KW"/>
</dbReference>
<evidence type="ECO:0000256" key="2">
    <source>
        <dbReference type="ARBA" id="ARBA00007543"/>
    </source>
</evidence>
<evidence type="ECO:0000256" key="6">
    <source>
        <dbReference type="ARBA" id="ARBA00022692"/>
    </source>
</evidence>
<evidence type="ECO:0000256" key="1">
    <source>
        <dbReference type="ARBA" id="ARBA00004651"/>
    </source>
</evidence>
<dbReference type="GO" id="GO:0005886">
    <property type="term" value="C:plasma membrane"/>
    <property type="evidence" value="ECO:0007669"/>
    <property type="project" value="UniProtKB-SubCell"/>
</dbReference>
<feature type="transmembrane region" description="Helical" evidence="12">
    <location>
        <begin position="309"/>
        <end position="332"/>
    </location>
</feature>
<dbReference type="GO" id="GO:0070069">
    <property type="term" value="C:cytochrome complex"/>
    <property type="evidence" value="ECO:0007669"/>
    <property type="project" value="TreeGrafter"/>
</dbReference>
<dbReference type="AlphaFoldDB" id="A0A7X9FRE1"/>
<dbReference type="PANTHER" id="PTHR43141:SF5">
    <property type="entry name" value="CYTOCHROME BD-I UBIQUINOL OXIDASE SUBUNIT 2"/>
    <property type="match status" value="1"/>
</dbReference>
<comment type="subcellular location">
    <subcellularLocation>
        <location evidence="1">Cell membrane</location>
        <topology evidence="1">Multi-pass membrane protein</topology>
    </subcellularLocation>
</comment>
<feature type="transmembrane region" description="Helical" evidence="12">
    <location>
        <begin position="234"/>
        <end position="253"/>
    </location>
</feature>
<protein>
    <submittedName>
        <fullName evidence="13">Cytochrome d ubiquinol oxidase subunit II</fullName>
    </submittedName>
</protein>
<dbReference type="Proteomes" id="UP000524246">
    <property type="component" value="Unassembled WGS sequence"/>
</dbReference>
<keyword evidence="8" id="KW-0249">Electron transport</keyword>
<dbReference type="PANTHER" id="PTHR43141">
    <property type="entry name" value="CYTOCHROME BD2 SUBUNIT II"/>
    <property type="match status" value="1"/>
</dbReference>
<evidence type="ECO:0000313" key="14">
    <source>
        <dbReference type="Proteomes" id="UP000524246"/>
    </source>
</evidence>
<keyword evidence="3" id="KW-0813">Transport</keyword>
<evidence type="ECO:0000256" key="12">
    <source>
        <dbReference type="SAM" id="Phobius"/>
    </source>
</evidence>
<dbReference type="Pfam" id="PF02322">
    <property type="entry name" value="Cyt_bd_oxida_II"/>
    <property type="match status" value="1"/>
</dbReference>
<dbReference type="NCBIfam" id="TIGR00203">
    <property type="entry name" value="cydB"/>
    <property type="match status" value="1"/>
</dbReference>
<accession>A0A7X9FRE1</accession>
<keyword evidence="5" id="KW-0349">Heme</keyword>
<comment type="similarity">
    <text evidence="2">Belongs to the cytochrome ubiquinol oxidase subunit 2 family.</text>
</comment>
<evidence type="ECO:0000256" key="3">
    <source>
        <dbReference type="ARBA" id="ARBA00022448"/>
    </source>
</evidence>
<sequence>MLNDISNLQHFWFFTLGALLIGYAVLDGFDLGVGILHLFTKKDEDRRVFMNAIGPVWDGNEVWLVTFGGALFAAFPEAYATVFSAYYIPFMALLCALIFRAVSIEFRSKQDSKAWRVAWDFGFFLGSFTATFLFGVAVGNSIKGIPIGADKEFVGSFFDFLSPYALLLGVFVLSVFTMHGALFLNLKASGTLQERIQRWSWRSFGAFAFLLVLVTVTTLYAYPFVMSNFSKMPLLWVVVGLILIAVANIPRSLYFNNYPLAFLSSCLCIAGMVCMFGMSLYPNLVLSSLDPAWNITIQNAASSEKTLGIMQLVAFIGMPFVLCYTAIIYWVFRGKVEIEELHY</sequence>
<evidence type="ECO:0000256" key="4">
    <source>
        <dbReference type="ARBA" id="ARBA00022475"/>
    </source>
</evidence>
<proteinExistence type="inferred from homology"/>
<evidence type="ECO:0000256" key="8">
    <source>
        <dbReference type="ARBA" id="ARBA00022982"/>
    </source>
</evidence>
<keyword evidence="11 12" id="KW-0472">Membrane</keyword>
<evidence type="ECO:0000256" key="10">
    <source>
        <dbReference type="ARBA" id="ARBA00023004"/>
    </source>
</evidence>
<feature type="transmembrane region" description="Helical" evidence="12">
    <location>
        <begin position="12"/>
        <end position="39"/>
    </location>
</feature>
<gene>
    <name evidence="13" type="primary">cydB</name>
    <name evidence="13" type="ORF">GYA55_04505</name>
</gene>
<reference evidence="13 14" key="1">
    <citation type="journal article" date="2020" name="Biotechnol. Biofuels">
        <title>New insights from the biogas microbiome by comprehensive genome-resolved metagenomics of nearly 1600 species originating from multiple anaerobic digesters.</title>
        <authorList>
            <person name="Campanaro S."/>
            <person name="Treu L."/>
            <person name="Rodriguez-R L.M."/>
            <person name="Kovalovszki A."/>
            <person name="Ziels R.M."/>
            <person name="Maus I."/>
            <person name="Zhu X."/>
            <person name="Kougias P.G."/>
            <person name="Basile A."/>
            <person name="Luo G."/>
            <person name="Schluter A."/>
            <person name="Konstantinidis K.T."/>
            <person name="Angelidaki I."/>
        </authorList>
    </citation>
    <scope>NUCLEOTIDE SEQUENCE [LARGE SCALE GENOMIC DNA]</scope>
    <source>
        <strain evidence="13">AS27yjCOA_65</strain>
    </source>
</reference>
<organism evidence="13 14">
    <name type="scientific">SAR324 cluster bacterium</name>
    <dbReference type="NCBI Taxonomy" id="2024889"/>
    <lineage>
        <taxon>Bacteria</taxon>
        <taxon>Deltaproteobacteria</taxon>
        <taxon>SAR324 cluster</taxon>
    </lineage>
</organism>
<dbReference type="PIRSF" id="PIRSF000267">
    <property type="entry name" value="Cyt_oxidse_sub2"/>
    <property type="match status" value="1"/>
</dbReference>
<keyword evidence="10" id="KW-0408">Iron</keyword>
<feature type="transmembrane region" description="Helical" evidence="12">
    <location>
        <begin position="204"/>
        <end position="222"/>
    </location>
</feature>
<feature type="transmembrane region" description="Helical" evidence="12">
    <location>
        <begin position="118"/>
        <end position="142"/>
    </location>
</feature>
<feature type="transmembrane region" description="Helical" evidence="12">
    <location>
        <begin position="260"/>
        <end position="281"/>
    </location>
</feature>